<evidence type="ECO:0000256" key="1">
    <source>
        <dbReference type="SAM" id="Phobius"/>
    </source>
</evidence>
<protein>
    <submittedName>
        <fullName evidence="2">Uncharacterized protein</fullName>
    </submittedName>
</protein>
<evidence type="ECO:0000313" key="2">
    <source>
        <dbReference type="EMBL" id="MDJ1482856.1"/>
    </source>
</evidence>
<feature type="transmembrane region" description="Helical" evidence="1">
    <location>
        <begin position="48"/>
        <end position="72"/>
    </location>
</feature>
<dbReference type="Proteomes" id="UP001241110">
    <property type="component" value="Unassembled WGS sequence"/>
</dbReference>
<keyword evidence="1" id="KW-1133">Transmembrane helix</keyword>
<accession>A0AAE3QQ62</accession>
<feature type="transmembrane region" description="Helical" evidence="1">
    <location>
        <begin position="6"/>
        <end position="23"/>
    </location>
</feature>
<proteinExistence type="predicted"/>
<comment type="caution">
    <text evidence="2">The sequence shown here is derived from an EMBL/GenBank/DDBJ whole genome shotgun (WGS) entry which is preliminary data.</text>
</comment>
<feature type="transmembrane region" description="Helical" evidence="1">
    <location>
        <begin position="92"/>
        <end position="114"/>
    </location>
</feature>
<dbReference type="EMBL" id="JASJOS010000009">
    <property type="protein sequence ID" value="MDJ1482856.1"/>
    <property type="molecule type" value="Genomic_DNA"/>
</dbReference>
<dbReference type="RefSeq" id="WP_313982243.1">
    <property type="nucleotide sequence ID" value="NZ_JASJOS010000009.1"/>
</dbReference>
<evidence type="ECO:0000313" key="3">
    <source>
        <dbReference type="Proteomes" id="UP001241110"/>
    </source>
</evidence>
<dbReference type="AlphaFoldDB" id="A0AAE3QQ62"/>
<organism evidence="2 3">
    <name type="scientific">Xanthocytophaga flava</name>
    <dbReference type="NCBI Taxonomy" id="3048013"/>
    <lineage>
        <taxon>Bacteria</taxon>
        <taxon>Pseudomonadati</taxon>
        <taxon>Bacteroidota</taxon>
        <taxon>Cytophagia</taxon>
        <taxon>Cytophagales</taxon>
        <taxon>Rhodocytophagaceae</taxon>
        <taxon>Xanthocytophaga</taxon>
    </lineage>
</organism>
<keyword evidence="1" id="KW-0812">Transmembrane</keyword>
<gene>
    <name evidence="2" type="ORF">QNI16_20310</name>
</gene>
<keyword evidence="1" id="KW-0472">Membrane</keyword>
<sequence>MDKSHLWIEIATASLLALLPLLFPRGKDAKHQFTTQEINLMAPQMRRFTWISVIVVLVVLFLCVALAIDLLLNLQSLMPSQQFAHPFTFMDIYWFFPGMGLGFALSIYVVDWVLRRIIGSQYDLLSEMSSQQYGINAKAAMRGLAIFGAVAGSIGVFLGYDWYAGVRKPEQQIVINPFLSFSEHTYPLQDIASLTYVDYYAKENGNLFHLPYYQFRFRDGFQWDSREGFRHVAYGEDSLTVAYIIQQTHLSIDTTQLVE</sequence>
<reference evidence="2" key="1">
    <citation type="submission" date="2023-05" db="EMBL/GenBank/DDBJ databases">
        <authorList>
            <person name="Zhang X."/>
        </authorList>
    </citation>
    <scope>NUCLEOTIDE SEQUENCE</scope>
    <source>
        <strain evidence="2">YF14B1</strain>
    </source>
</reference>
<feature type="transmembrane region" description="Helical" evidence="1">
    <location>
        <begin position="144"/>
        <end position="163"/>
    </location>
</feature>
<name>A0AAE3QQ62_9BACT</name>